<dbReference type="SUPFAM" id="SSF88713">
    <property type="entry name" value="Glycoside hydrolase/deacetylase"/>
    <property type="match status" value="1"/>
</dbReference>
<dbReference type="Pfam" id="PF01522">
    <property type="entry name" value="Polysacc_deac_1"/>
    <property type="match status" value="1"/>
</dbReference>
<accession>A0AAV3T6J1</accession>
<reference evidence="2 3" key="1">
    <citation type="journal article" date="2019" name="Int. J. Syst. Evol. Microbiol.">
        <title>The Global Catalogue of Microorganisms (GCM) 10K type strain sequencing project: providing services to taxonomists for standard genome sequencing and annotation.</title>
        <authorList>
            <consortium name="The Broad Institute Genomics Platform"/>
            <consortium name="The Broad Institute Genome Sequencing Center for Infectious Disease"/>
            <person name="Wu L."/>
            <person name="Ma J."/>
        </authorList>
    </citation>
    <scope>NUCLEOTIDE SEQUENCE [LARGE SCALE GENOMIC DNA]</scope>
    <source>
        <strain evidence="2 3">JCM 16328</strain>
    </source>
</reference>
<gene>
    <name evidence="2" type="ORF">GCM10009020_04010</name>
</gene>
<dbReference type="Proteomes" id="UP001500420">
    <property type="component" value="Unassembled WGS sequence"/>
</dbReference>
<dbReference type="GO" id="GO:0016810">
    <property type="term" value="F:hydrolase activity, acting on carbon-nitrogen (but not peptide) bonds"/>
    <property type="evidence" value="ECO:0007669"/>
    <property type="project" value="InterPro"/>
</dbReference>
<dbReference type="GO" id="GO:0005975">
    <property type="term" value="P:carbohydrate metabolic process"/>
    <property type="evidence" value="ECO:0007669"/>
    <property type="project" value="InterPro"/>
</dbReference>
<dbReference type="InterPro" id="IPR011330">
    <property type="entry name" value="Glyco_hydro/deAcase_b/a-brl"/>
</dbReference>
<evidence type="ECO:0000313" key="3">
    <source>
        <dbReference type="Proteomes" id="UP001500420"/>
    </source>
</evidence>
<protein>
    <recommendedName>
        <fullName evidence="1">NodB homology domain-containing protein</fullName>
    </recommendedName>
</protein>
<feature type="domain" description="NodB homology" evidence="1">
    <location>
        <begin position="42"/>
        <end position="162"/>
    </location>
</feature>
<name>A0AAV3T6J1_9EURY</name>
<dbReference type="EMBL" id="BAAADV010000001">
    <property type="protein sequence ID" value="GAA0662685.1"/>
    <property type="molecule type" value="Genomic_DNA"/>
</dbReference>
<organism evidence="2 3">
    <name type="scientific">Natronoarchaeum mannanilyticum</name>
    <dbReference type="NCBI Taxonomy" id="926360"/>
    <lineage>
        <taxon>Archaea</taxon>
        <taxon>Methanobacteriati</taxon>
        <taxon>Methanobacteriota</taxon>
        <taxon>Stenosarchaea group</taxon>
        <taxon>Halobacteria</taxon>
        <taxon>Halobacteriales</taxon>
        <taxon>Natronoarchaeaceae</taxon>
    </lineage>
</organism>
<comment type="caution">
    <text evidence="2">The sequence shown here is derived from an EMBL/GenBank/DDBJ whole genome shotgun (WGS) entry which is preliminary data.</text>
</comment>
<proteinExistence type="predicted"/>
<dbReference type="InterPro" id="IPR002509">
    <property type="entry name" value="NODB_dom"/>
</dbReference>
<dbReference type="RefSeq" id="WP_343772162.1">
    <property type="nucleotide sequence ID" value="NZ_BAAADV010000001.1"/>
</dbReference>
<keyword evidence="3" id="KW-1185">Reference proteome</keyword>
<evidence type="ECO:0000313" key="2">
    <source>
        <dbReference type="EMBL" id="GAA0662685.1"/>
    </source>
</evidence>
<sequence length="325" mass="36713">MDTVEWMTGLVTMSVELELGWGVHDLDGHDGHLSENGREERRFLRRVLDVCDETGVPMTFDVVDHLLLTACDGEHDGPYPEGWFDADPGTDVAVDPLFYAPDAVDAIRSRSTDHELCTHSFSHTPHETVDATAVSADLERGLEREAELLGERSRSYVPPRHRAPPTDVLRERGLDVVRTSIEDQADNPARRIKQLLFGPPPTGDPEWIDGVLWTYCATHPNLAAPSLPSGQRPAGRPFRWLPTRLAQRLHLQYLERATVRAIENDEHLHLWCHLYDLANEKQLAPLAAYLRTLERLREQGRVEVCTMDELPDRYPAMVESPASVE</sequence>
<evidence type="ECO:0000259" key="1">
    <source>
        <dbReference type="Pfam" id="PF01522"/>
    </source>
</evidence>
<dbReference type="AlphaFoldDB" id="A0AAV3T6J1"/>
<dbReference type="Gene3D" id="3.20.20.370">
    <property type="entry name" value="Glycoside hydrolase/deacetylase"/>
    <property type="match status" value="1"/>
</dbReference>